<comment type="caution">
    <text evidence="1">The sequence shown here is derived from an EMBL/GenBank/DDBJ whole genome shotgun (WGS) entry which is preliminary data.</text>
</comment>
<organism evidence="1 2">
    <name type="scientific">Cardiobacterium valvarum F0432</name>
    <dbReference type="NCBI Taxonomy" id="797473"/>
    <lineage>
        <taxon>Bacteria</taxon>
        <taxon>Pseudomonadati</taxon>
        <taxon>Pseudomonadota</taxon>
        <taxon>Gammaproteobacteria</taxon>
        <taxon>Cardiobacteriales</taxon>
        <taxon>Cardiobacteriaceae</taxon>
        <taxon>Cardiobacterium</taxon>
    </lineage>
</organism>
<evidence type="ECO:0000313" key="2">
    <source>
        <dbReference type="Proteomes" id="UP000004750"/>
    </source>
</evidence>
<dbReference type="HOGENOM" id="CLU_2970965_0_0_6"/>
<sequence length="58" mass="6554">MGDSARNGSGYPSSPFLLPKKKAKFHEDFYPFCDSKRTSFAMSLLEKKELKKPPDSVI</sequence>
<evidence type="ECO:0000313" key="1">
    <source>
        <dbReference type="EMBL" id="EHM55515.1"/>
    </source>
</evidence>
<dbReference type="AlphaFoldDB" id="G9ZD50"/>
<dbReference type="Proteomes" id="UP000004750">
    <property type="component" value="Unassembled WGS sequence"/>
</dbReference>
<gene>
    <name evidence="1" type="ORF">HMPREF9080_00684</name>
</gene>
<proteinExistence type="predicted"/>
<accession>G9ZD50</accession>
<dbReference type="EMBL" id="AGCM01000034">
    <property type="protein sequence ID" value="EHM55515.1"/>
    <property type="molecule type" value="Genomic_DNA"/>
</dbReference>
<dbReference type="STRING" id="797473.HMPREF9080_00684"/>
<reference evidence="1 2" key="1">
    <citation type="submission" date="2011-08" db="EMBL/GenBank/DDBJ databases">
        <authorList>
            <person name="Weinstock G."/>
            <person name="Sodergren E."/>
            <person name="Clifton S."/>
            <person name="Fulton L."/>
            <person name="Fulton B."/>
            <person name="Courtney L."/>
            <person name="Fronick C."/>
            <person name="Harrison M."/>
            <person name="Strong C."/>
            <person name="Farmer C."/>
            <person name="Delahaunty K."/>
            <person name="Markovic C."/>
            <person name="Hall O."/>
            <person name="Minx P."/>
            <person name="Tomlinson C."/>
            <person name="Mitreva M."/>
            <person name="Hou S."/>
            <person name="Chen J."/>
            <person name="Wollam A."/>
            <person name="Pepin K.H."/>
            <person name="Johnson M."/>
            <person name="Bhonagiri V."/>
            <person name="Zhang X."/>
            <person name="Suruliraj S."/>
            <person name="Warren W."/>
            <person name="Chinwalla A."/>
            <person name="Mardis E.R."/>
            <person name="Wilson R.K."/>
        </authorList>
    </citation>
    <scope>NUCLEOTIDE SEQUENCE [LARGE SCALE GENOMIC DNA]</scope>
    <source>
        <strain evidence="1 2">F0432</strain>
    </source>
</reference>
<name>G9ZD50_9GAMM</name>
<protein>
    <submittedName>
        <fullName evidence="1">Uncharacterized protein</fullName>
    </submittedName>
</protein>